<organism evidence="2">
    <name type="scientific">Kribbella sp. HUAS MG21</name>
    <dbReference type="NCBI Taxonomy" id="3160966"/>
    <lineage>
        <taxon>Bacteria</taxon>
        <taxon>Bacillati</taxon>
        <taxon>Actinomycetota</taxon>
        <taxon>Actinomycetes</taxon>
        <taxon>Propionibacteriales</taxon>
        <taxon>Kribbellaceae</taxon>
        <taxon>Kribbella</taxon>
    </lineage>
</organism>
<dbReference type="RefSeq" id="WP_350277859.1">
    <property type="nucleotide sequence ID" value="NZ_CP158165.1"/>
</dbReference>
<gene>
    <name evidence="2" type="ORF">ABN611_01240</name>
</gene>
<name>A0AAU7TEG7_9ACTN</name>
<sequence length="659" mass="71606">MVAYLFDRPDDTRRAAAGRDRVEAYYDKLWHETATHQGHDASTVGLHVWDRPERECLWPSWRESGDLRVASLHAPLGYERVVGDVSPDDAPGPLARAVIQAPSRFLDLAPPFTMAVLDPAGERLELFTDSIGVGRLFQLRLADGWVWSNRPVAALLFADVAARAAQRGWRFAAACGWFMDDTTPYDRVLAVPGASHVVAEGKRRRRSVSRIETSGIWSGGGADTVGETAEALRAVARSVGHLWPERPTVDLSGGRDSRVVAAAFLSAGVDLKLNSYDAVPGELAVAENLVGLLPFQVEHAVTRRATPAQPPPAQQQQAPPATPALVSRAVRWHRYAEGLRPASYLFHHPPGSLSTVTHLAIGGAGGEVAHGHFYPADVLQVDALPLEAKLQAFVDRLTTRLASARGATELARAEVAQQIERVLREAVHGGIENATMLDYFYLVERLRRWGTTGERSGVVSPLLIPSFVRGAFALDPSQRLANALHRDLVGRMIPEWAHVPFFKPTPTGATRRSAPARVRHLADAPDHDVIEEIITGSELDGFDPDTIQKLWAASVAGDCSAAGEAALQQALWQASFEHHLTDINRHLTDAARTVATRAPAVAAPGAAAPGPPVLHPAAQGARRAAAESRLVRCLARQPVWRGFRRTRLGRSWRSLSRPN</sequence>
<evidence type="ECO:0000256" key="1">
    <source>
        <dbReference type="SAM" id="MobiDB-lite"/>
    </source>
</evidence>
<dbReference type="EMBL" id="CP158165">
    <property type="protein sequence ID" value="XBV25044.1"/>
    <property type="molecule type" value="Genomic_DNA"/>
</dbReference>
<evidence type="ECO:0000313" key="2">
    <source>
        <dbReference type="EMBL" id="XBV25044.1"/>
    </source>
</evidence>
<accession>A0AAU7TEG7</accession>
<reference evidence="2" key="1">
    <citation type="submission" date="2024-06" db="EMBL/GenBank/DDBJ databases">
        <title>Kribbella sp. strain HUAS MG21 genome sequences.</title>
        <authorList>
            <person name="Mo P."/>
        </authorList>
    </citation>
    <scope>NUCLEOTIDE SEQUENCE</scope>
    <source>
        <strain evidence="2">HUAS MG21</strain>
    </source>
</reference>
<evidence type="ECO:0008006" key="3">
    <source>
        <dbReference type="Google" id="ProtNLM"/>
    </source>
</evidence>
<protein>
    <recommendedName>
        <fullName evidence="3">Asparagine synthase</fullName>
    </recommendedName>
</protein>
<feature type="region of interest" description="Disordered" evidence="1">
    <location>
        <begin position="303"/>
        <end position="322"/>
    </location>
</feature>
<proteinExistence type="predicted"/>
<dbReference type="AlphaFoldDB" id="A0AAU7TEG7"/>